<dbReference type="GO" id="GO:0042601">
    <property type="term" value="C:endospore-forming forespore"/>
    <property type="evidence" value="ECO:0007669"/>
    <property type="project" value="TreeGrafter"/>
</dbReference>
<dbReference type="Gene3D" id="3.90.1200.10">
    <property type="match status" value="1"/>
</dbReference>
<dbReference type="Proteomes" id="UP000218887">
    <property type="component" value="Unassembled WGS sequence"/>
</dbReference>
<gene>
    <name evidence="1" type="ORF">CIL05_15795</name>
</gene>
<evidence type="ECO:0008006" key="3">
    <source>
        <dbReference type="Google" id="ProtNLM"/>
    </source>
</evidence>
<proteinExistence type="predicted"/>
<dbReference type="EMBL" id="NPOA01000011">
    <property type="protein sequence ID" value="PAV28740.1"/>
    <property type="molecule type" value="Genomic_DNA"/>
</dbReference>
<dbReference type="PANTHER" id="PTHR39179:SF2">
    <property type="entry name" value="ENDOSPORE COAT-ASSOCIATED PROTEIN YUTH"/>
    <property type="match status" value="1"/>
</dbReference>
<accession>A0A2A2IC85</accession>
<evidence type="ECO:0000313" key="2">
    <source>
        <dbReference type="Proteomes" id="UP000218887"/>
    </source>
</evidence>
<dbReference type="AlphaFoldDB" id="A0A2A2IC85"/>
<dbReference type="InterPro" id="IPR047175">
    <property type="entry name" value="CotS-like"/>
</dbReference>
<keyword evidence="2" id="KW-1185">Reference proteome</keyword>
<evidence type="ECO:0000313" key="1">
    <source>
        <dbReference type="EMBL" id="PAV28740.1"/>
    </source>
</evidence>
<sequence>MPIIDMLGVYYAIQAERKLELDGKDGYKQDEYVYFTISADNREIIHMEQATLAYYLIENKYNNTALPIPNRNGEWFTAYEDKNYMVMQVQRDILENTYSSGESLAHFHQIGTAYSYEPKTISSYGQWKQLWIDKLTAFESNVELEAKNHSSNYYRLLMDVLPYIVGISENGIQYIQESEHERRYHEADQGTIAFRRYTNDLEKTVLWADELVYDHPTRDLAECIRFMILNNKDDNELITFLNDYQSLRPLSVFSWRLLYARLIFPIHFFDIIDRGFMFQDLEQSYSELRDILKKQVIYEKRLGELFKNLGVDHEVLQIPVLDWL</sequence>
<reference evidence="1 2" key="1">
    <citation type="submission" date="2017-08" db="EMBL/GenBank/DDBJ databases">
        <title>Virgibacillus indicus sp. nov. and Virgibacillus profoundi sp. nov, two moderately halophilic bacteria isolated from marine sediment by using the Microfluidic Streak Plate.</title>
        <authorList>
            <person name="Xu B."/>
            <person name="Hu B."/>
            <person name="Wang J."/>
            <person name="Zhu Y."/>
            <person name="Huang L."/>
            <person name="Du W."/>
            <person name="Huang Y."/>
        </authorList>
    </citation>
    <scope>NUCLEOTIDE SEQUENCE [LARGE SCALE GENOMIC DNA]</scope>
    <source>
        <strain evidence="1 2">IO3-P3-H5</strain>
    </source>
</reference>
<comment type="caution">
    <text evidence="1">The sequence shown here is derived from an EMBL/GenBank/DDBJ whole genome shotgun (WGS) entry which is preliminary data.</text>
</comment>
<name>A0A2A2IC85_9BACI</name>
<organism evidence="1 2">
    <name type="scientific">Virgibacillus profundi</name>
    <dbReference type="NCBI Taxonomy" id="2024555"/>
    <lineage>
        <taxon>Bacteria</taxon>
        <taxon>Bacillati</taxon>
        <taxon>Bacillota</taxon>
        <taxon>Bacilli</taxon>
        <taxon>Bacillales</taxon>
        <taxon>Bacillaceae</taxon>
        <taxon>Virgibacillus</taxon>
    </lineage>
</organism>
<dbReference type="RefSeq" id="WP_095656508.1">
    <property type="nucleotide sequence ID" value="NZ_NPOA01000011.1"/>
</dbReference>
<protein>
    <recommendedName>
        <fullName evidence="3">Spore coat protein YutH</fullName>
    </recommendedName>
</protein>
<dbReference type="InterPro" id="IPR011009">
    <property type="entry name" value="Kinase-like_dom_sf"/>
</dbReference>
<dbReference type="PANTHER" id="PTHR39179">
    <property type="entry name" value="SPORE COAT PROTEIN I"/>
    <property type="match status" value="1"/>
</dbReference>
<dbReference type="OrthoDB" id="2986702at2"/>
<dbReference type="SUPFAM" id="SSF56112">
    <property type="entry name" value="Protein kinase-like (PK-like)"/>
    <property type="match status" value="1"/>
</dbReference>